<keyword evidence="7 8" id="KW-0472">Membrane</keyword>
<comment type="similarity">
    <text evidence="2">Belongs to the ABC-4 integral membrane protein family. LolC/E subfamily.</text>
</comment>
<dbReference type="GO" id="GO:0098797">
    <property type="term" value="C:plasma membrane protein complex"/>
    <property type="evidence" value="ECO:0007669"/>
    <property type="project" value="TreeGrafter"/>
</dbReference>
<evidence type="ECO:0000256" key="2">
    <source>
        <dbReference type="ARBA" id="ARBA00005236"/>
    </source>
</evidence>
<evidence type="ECO:0000256" key="5">
    <source>
        <dbReference type="ARBA" id="ARBA00022692"/>
    </source>
</evidence>
<dbReference type="InterPro" id="IPR051447">
    <property type="entry name" value="Lipoprotein-release_system"/>
</dbReference>
<dbReference type="PANTHER" id="PTHR30489:SF0">
    <property type="entry name" value="LIPOPROTEIN-RELEASING SYSTEM TRANSMEMBRANE PROTEIN LOLE"/>
    <property type="match status" value="1"/>
</dbReference>
<keyword evidence="3" id="KW-0813">Transport</keyword>
<evidence type="ECO:0000256" key="7">
    <source>
        <dbReference type="ARBA" id="ARBA00023136"/>
    </source>
</evidence>
<organism evidence="11 12">
    <name type="scientific">Nitrosovibrio tenuis</name>
    <dbReference type="NCBI Taxonomy" id="1233"/>
    <lineage>
        <taxon>Bacteria</taxon>
        <taxon>Pseudomonadati</taxon>
        <taxon>Pseudomonadota</taxon>
        <taxon>Betaproteobacteria</taxon>
        <taxon>Nitrosomonadales</taxon>
        <taxon>Nitrosomonadaceae</taxon>
        <taxon>Nitrosovibrio</taxon>
    </lineage>
</organism>
<evidence type="ECO:0000313" key="12">
    <source>
        <dbReference type="Proteomes" id="UP000198620"/>
    </source>
</evidence>
<protein>
    <submittedName>
        <fullName evidence="11">Lipoprotein-releasing system permease protein</fullName>
    </submittedName>
</protein>
<evidence type="ECO:0000256" key="6">
    <source>
        <dbReference type="ARBA" id="ARBA00022989"/>
    </source>
</evidence>
<feature type="domain" description="ABC3 transporter permease C-terminal" evidence="9">
    <location>
        <begin position="275"/>
        <end position="408"/>
    </location>
</feature>
<reference evidence="11 12" key="1">
    <citation type="submission" date="2016-10" db="EMBL/GenBank/DDBJ databases">
        <authorList>
            <person name="de Groot N.N."/>
        </authorList>
    </citation>
    <scope>NUCLEOTIDE SEQUENCE [LARGE SCALE GENOMIC DNA]</scope>
    <source>
        <strain evidence="11 12">Nv1</strain>
    </source>
</reference>
<proteinExistence type="inferred from homology"/>
<evidence type="ECO:0000256" key="4">
    <source>
        <dbReference type="ARBA" id="ARBA00022475"/>
    </source>
</evidence>
<dbReference type="RefSeq" id="WP_090825812.1">
    <property type="nucleotide sequence ID" value="NZ_FOBH01000001.1"/>
</dbReference>
<dbReference type="InterPro" id="IPR025857">
    <property type="entry name" value="MacB_PCD"/>
</dbReference>
<evidence type="ECO:0000256" key="8">
    <source>
        <dbReference type="SAM" id="Phobius"/>
    </source>
</evidence>
<dbReference type="InterPro" id="IPR011925">
    <property type="entry name" value="LolCE_TM"/>
</dbReference>
<keyword evidence="11" id="KW-0449">Lipoprotein</keyword>
<dbReference type="AlphaFoldDB" id="A0A1H7FYG5"/>
<evidence type="ECO:0000259" key="10">
    <source>
        <dbReference type="Pfam" id="PF12704"/>
    </source>
</evidence>
<keyword evidence="4" id="KW-1003">Cell membrane</keyword>
<keyword evidence="5 8" id="KW-0812">Transmembrane</keyword>
<dbReference type="GO" id="GO:0042953">
    <property type="term" value="P:lipoprotein transport"/>
    <property type="evidence" value="ECO:0007669"/>
    <property type="project" value="InterPro"/>
</dbReference>
<dbReference type="EMBL" id="FOBH01000001">
    <property type="protein sequence ID" value="SEK30948.1"/>
    <property type="molecule type" value="Genomic_DNA"/>
</dbReference>
<dbReference type="GO" id="GO:0044874">
    <property type="term" value="P:lipoprotein localization to outer membrane"/>
    <property type="evidence" value="ECO:0007669"/>
    <property type="project" value="TreeGrafter"/>
</dbReference>
<feature type="transmembrane region" description="Helical" evidence="8">
    <location>
        <begin position="21"/>
        <end position="47"/>
    </location>
</feature>
<keyword evidence="12" id="KW-1185">Reference proteome</keyword>
<feature type="transmembrane region" description="Helical" evidence="8">
    <location>
        <begin position="272"/>
        <end position="296"/>
    </location>
</feature>
<dbReference type="InterPro" id="IPR003838">
    <property type="entry name" value="ABC3_permease_C"/>
</dbReference>
<comment type="subcellular location">
    <subcellularLocation>
        <location evidence="1">Cell membrane</location>
        <topology evidence="1">Multi-pass membrane protein</topology>
    </subcellularLocation>
</comment>
<feature type="transmembrane region" description="Helical" evidence="8">
    <location>
        <begin position="376"/>
        <end position="398"/>
    </location>
</feature>
<evidence type="ECO:0000256" key="1">
    <source>
        <dbReference type="ARBA" id="ARBA00004651"/>
    </source>
</evidence>
<dbReference type="NCBIfam" id="TIGR02212">
    <property type="entry name" value="lolCE"/>
    <property type="match status" value="1"/>
</dbReference>
<evidence type="ECO:0000313" key="11">
    <source>
        <dbReference type="EMBL" id="SEK30948.1"/>
    </source>
</evidence>
<dbReference type="OrthoDB" id="9808461at2"/>
<feature type="transmembrane region" description="Helical" evidence="8">
    <location>
        <begin position="317"/>
        <end position="344"/>
    </location>
</feature>
<dbReference type="Proteomes" id="UP000198620">
    <property type="component" value="Unassembled WGS sequence"/>
</dbReference>
<evidence type="ECO:0000259" key="9">
    <source>
        <dbReference type="Pfam" id="PF02687"/>
    </source>
</evidence>
<dbReference type="STRING" id="1233.SAMN05216387_101120"/>
<keyword evidence="6 8" id="KW-1133">Transmembrane helix</keyword>
<dbReference type="PANTHER" id="PTHR30489">
    <property type="entry name" value="LIPOPROTEIN-RELEASING SYSTEM TRANSMEMBRANE PROTEIN LOLE"/>
    <property type="match status" value="1"/>
</dbReference>
<feature type="domain" description="MacB-like periplasmic core" evidence="10">
    <location>
        <begin position="26"/>
        <end position="242"/>
    </location>
</feature>
<gene>
    <name evidence="11" type="ORF">SAMN05216387_101120</name>
</gene>
<accession>A0A1H7FYG5</accession>
<sequence length="415" mass="45571">MSSYELFIGLRYTRAKRRNHFISFISLISLLGITLGMTALITVMSVMNGFQKEVRSRILGVASHIQISGFDGRLPDWHRIADEARKHPEVEAAAPYVSAQGMVSFNNVVSGVIVRGILPDMEDRVADLGRMMIDGKLDDLVPGQFGIVIGRELARALGVFTGDKIVLISPQGQVTPAGILPRLKQFTITGIFEAGHFEYDSGLVLIHLADAKKLYRMENDEVSGVRLKLRDLFLAPKVAQELVSMISADVHISDWTRQHANYFRAIQIEKRMLSLILALIIAVAAFNIVSTLVMAVTDKQSDIAILRTLGASPRSIMKVFIVQGTLIGIVGTALGVMGGVLLAYNIEAVIAAIERVFSVQFLSREVYYISEIPSDLHLADVVTVAAVSFVLTLLATLYPSYRASKVNPAEALRYE</sequence>
<dbReference type="Pfam" id="PF12704">
    <property type="entry name" value="MacB_PCD"/>
    <property type="match status" value="1"/>
</dbReference>
<dbReference type="Pfam" id="PF02687">
    <property type="entry name" value="FtsX"/>
    <property type="match status" value="1"/>
</dbReference>
<name>A0A1H7FYG5_9PROT</name>
<evidence type="ECO:0000256" key="3">
    <source>
        <dbReference type="ARBA" id="ARBA00022448"/>
    </source>
</evidence>